<evidence type="ECO:0000313" key="3">
    <source>
        <dbReference type="Proteomes" id="UP000601171"/>
    </source>
</evidence>
<dbReference type="Proteomes" id="UP000601171">
    <property type="component" value="Unassembled WGS sequence"/>
</dbReference>
<gene>
    <name evidence="2" type="ORF">H8707_09315</name>
</gene>
<protein>
    <submittedName>
        <fullName evidence="2">Stage III sporulation protein AF</fullName>
    </submittedName>
</protein>
<dbReference type="Pfam" id="PF09581">
    <property type="entry name" value="Spore_III_AF"/>
    <property type="match status" value="1"/>
</dbReference>
<name>A0A926EXY3_9FIRM</name>
<dbReference type="AlphaFoldDB" id="A0A926EXY3"/>
<keyword evidence="1" id="KW-1133">Transmembrane helix</keyword>
<keyword evidence="1" id="KW-0812">Transmembrane</keyword>
<dbReference type="InterPro" id="IPR014245">
    <property type="entry name" value="Spore_III_AF"/>
</dbReference>
<evidence type="ECO:0000313" key="2">
    <source>
        <dbReference type="EMBL" id="MBC8588439.1"/>
    </source>
</evidence>
<keyword evidence="1" id="KW-0472">Membrane</keyword>
<keyword evidence="3" id="KW-1185">Reference proteome</keyword>
<comment type="caution">
    <text evidence="2">The sequence shown here is derived from an EMBL/GenBank/DDBJ whole genome shotgun (WGS) entry which is preliminary data.</text>
</comment>
<sequence>MKDIVVLFVIISLVELIIPKGNMKKYVDFIIGIIIVFTVISPFTKLINFDINLDEKIETFSNDITMKEDVVSTQNEQIEEIFKTNLSSEIKKIVKENSYYKVKDIYISTKPDDQNLLLIEYINIILDTDKQSKDSEIKIEKINLGNESIPVSSSANDFEELKNLIIDYLQIDEERLIISVKKGEERYGRNN</sequence>
<evidence type="ECO:0000256" key="1">
    <source>
        <dbReference type="SAM" id="Phobius"/>
    </source>
</evidence>
<dbReference type="EMBL" id="JACRTG010000020">
    <property type="protein sequence ID" value="MBC8588439.1"/>
    <property type="molecule type" value="Genomic_DNA"/>
</dbReference>
<accession>A0A926EXY3</accession>
<proteinExistence type="predicted"/>
<reference evidence="2" key="1">
    <citation type="submission" date="2020-08" db="EMBL/GenBank/DDBJ databases">
        <title>Genome public.</title>
        <authorList>
            <person name="Liu C."/>
            <person name="Sun Q."/>
        </authorList>
    </citation>
    <scope>NUCLEOTIDE SEQUENCE</scope>
    <source>
        <strain evidence="2">BX21</strain>
    </source>
</reference>
<feature type="transmembrane region" description="Helical" evidence="1">
    <location>
        <begin position="26"/>
        <end position="47"/>
    </location>
</feature>
<organism evidence="2 3">
    <name type="scientific">Paratissierella segnis</name>
    <dbReference type="NCBI Taxonomy" id="2763679"/>
    <lineage>
        <taxon>Bacteria</taxon>
        <taxon>Bacillati</taxon>
        <taxon>Bacillota</taxon>
        <taxon>Tissierellia</taxon>
        <taxon>Tissierellales</taxon>
        <taxon>Tissierellaceae</taxon>
        <taxon>Paratissierella</taxon>
    </lineage>
</organism>